<proteinExistence type="predicted"/>
<protein>
    <recommendedName>
        <fullName evidence="4">DUF4491 domain-containing protein</fullName>
    </recommendedName>
</protein>
<keyword evidence="3" id="KW-1185">Reference proteome</keyword>
<dbReference type="InterPro" id="IPR027890">
    <property type="entry name" value="DUF4491"/>
</dbReference>
<evidence type="ECO:0000313" key="2">
    <source>
        <dbReference type="EMBL" id="TLD03020.1"/>
    </source>
</evidence>
<organism evidence="2 3">
    <name type="scientific">Robinsoniella peoriensis</name>
    <dbReference type="NCBI Taxonomy" id="180332"/>
    <lineage>
        <taxon>Bacteria</taxon>
        <taxon>Bacillati</taxon>
        <taxon>Bacillota</taxon>
        <taxon>Clostridia</taxon>
        <taxon>Lachnospirales</taxon>
        <taxon>Lachnospiraceae</taxon>
        <taxon>Robinsoniella</taxon>
    </lineage>
</organism>
<dbReference type="Pfam" id="PF14898">
    <property type="entry name" value="DUF4491"/>
    <property type="match status" value="1"/>
</dbReference>
<keyword evidence="1" id="KW-0472">Membrane</keyword>
<evidence type="ECO:0000313" key="3">
    <source>
        <dbReference type="Proteomes" id="UP000306509"/>
    </source>
</evidence>
<dbReference type="RefSeq" id="WP_044289784.1">
    <property type="nucleotide sequence ID" value="NZ_JBHTNY010000004.1"/>
</dbReference>
<dbReference type="AlphaFoldDB" id="A0A4U8QD17"/>
<sequence>MYFEGLLIGLFAFLTIGVFHPIVIKGEYYFSSKIWPLFLLAGVLCLVLTVNIENTMFSSLFSILSFTCFWSIVELKEQEERVAKGWFPKNPDRPEKLKLKFKMKKPCKKSSKSVS</sequence>
<reference evidence="2 3" key="1">
    <citation type="journal article" date="2019" name="Anaerobe">
        <title>Detection of Robinsoniella peoriensis in multiple bone samples of a trauma patient.</title>
        <authorList>
            <person name="Schrottner P."/>
            <person name="Hartwich K."/>
            <person name="Bunk B."/>
            <person name="Schober I."/>
            <person name="Helbig S."/>
            <person name="Rudolph W.W."/>
            <person name="Gunzer F."/>
        </authorList>
    </citation>
    <scope>NUCLEOTIDE SEQUENCE [LARGE SCALE GENOMIC DNA]</scope>
    <source>
        <strain evidence="2 3">DSM 106044</strain>
    </source>
</reference>
<feature type="transmembrane region" description="Helical" evidence="1">
    <location>
        <begin position="35"/>
        <end position="52"/>
    </location>
</feature>
<feature type="transmembrane region" description="Helical" evidence="1">
    <location>
        <begin position="6"/>
        <end position="23"/>
    </location>
</feature>
<evidence type="ECO:0008006" key="4">
    <source>
        <dbReference type="Google" id="ProtNLM"/>
    </source>
</evidence>
<evidence type="ECO:0000256" key="1">
    <source>
        <dbReference type="SAM" id="Phobius"/>
    </source>
</evidence>
<accession>A0A4U8QD17</accession>
<keyword evidence="1" id="KW-0812">Transmembrane</keyword>
<dbReference type="Proteomes" id="UP000306509">
    <property type="component" value="Unassembled WGS sequence"/>
</dbReference>
<name>A0A4U8QD17_9FIRM</name>
<comment type="caution">
    <text evidence="2">The sequence shown here is derived from an EMBL/GenBank/DDBJ whole genome shotgun (WGS) entry which is preliminary data.</text>
</comment>
<gene>
    <name evidence="2" type="ORF">DSM106044_00044</name>
</gene>
<dbReference type="STRING" id="180332.GCA_000797495_02572"/>
<keyword evidence="1" id="KW-1133">Transmembrane helix</keyword>
<dbReference type="EMBL" id="QGQD01000001">
    <property type="protein sequence ID" value="TLD03020.1"/>
    <property type="molecule type" value="Genomic_DNA"/>
</dbReference>